<dbReference type="AlphaFoldDB" id="A0A844B3T8"/>
<dbReference type="RefSeq" id="WP_153586762.1">
    <property type="nucleotide sequence ID" value="NZ_WJBU01000025.1"/>
</dbReference>
<evidence type="ECO:0000313" key="1">
    <source>
        <dbReference type="EMBL" id="MRD49448.1"/>
    </source>
</evidence>
<dbReference type="OrthoDB" id="7823054at2"/>
<sequence>MHKLSRLVDGSWVQHSARPVFSLTPVGDVHRLTTVAPGGDSAPFTKLVLSMAEPYTLLYVLHTPRGEGEPGRYQSPELSAVDFQSFMSRFASFLSSDARFDIWAHSRIDHGTVVWDRHNELFAYGRLDRFVSEMKALGFERGEIEGSAPHAHNYWPELDMDATALLSYWSWSHSPLQAEDEQ</sequence>
<dbReference type="Proteomes" id="UP000487350">
    <property type="component" value="Unassembled WGS sequence"/>
</dbReference>
<name>A0A844B3T8_9BURK</name>
<evidence type="ECO:0000313" key="2">
    <source>
        <dbReference type="Proteomes" id="UP000487350"/>
    </source>
</evidence>
<comment type="caution">
    <text evidence="1">The sequence shown here is derived from an EMBL/GenBank/DDBJ whole genome shotgun (WGS) entry which is preliminary data.</text>
</comment>
<organism evidence="1 2">
    <name type="scientific">Caenimonas koreensis DSM 17982</name>
    <dbReference type="NCBI Taxonomy" id="1121255"/>
    <lineage>
        <taxon>Bacteria</taxon>
        <taxon>Pseudomonadati</taxon>
        <taxon>Pseudomonadota</taxon>
        <taxon>Betaproteobacteria</taxon>
        <taxon>Burkholderiales</taxon>
        <taxon>Comamonadaceae</taxon>
        <taxon>Caenimonas</taxon>
    </lineage>
</organism>
<reference evidence="1 2" key="1">
    <citation type="submission" date="2019-11" db="EMBL/GenBank/DDBJ databases">
        <title>Caenimonas koreensis gen. nov., sp. nov., isolated from activated sludge.</title>
        <authorList>
            <person name="Seung H.R."/>
        </authorList>
    </citation>
    <scope>NUCLEOTIDE SEQUENCE [LARGE SCALE GENOMIC DNA]</scope>
    <source>
        <strain evidence="1 2">EMB320</strain>
    </source>
</reference>
<dbReference type="EMBL" id="WJBU01000025">
    <property type="protein sequence ID" value="MRD49448.1"/>
    <property type="molecule type" value="Genomic_DNA"/>
</dbReference>
<keyword evidence="2" id="KW-1185">Reference proteome</keyword>
<proteinExistence type="predicted"/>
<gene>
    <name evidence="1" type="ORF">GHT07_19420</name>
</gene>
<protein>
    <submittedName>
        <fullName evidence="1">Uncharacterized protein</fullName>
    </submittedName>
</protein>
<accession>A0A844B3T8</accession>